<evidence type="ECO:0000313" key="1">
    <source>
        <dbReference type="EMBL" id="EZA57525.1"/>
    </source>
</evidence>
<proteinExistence type="predicted"/>
<name>A0A026WNB5_OOCBI</name>
<sequence length="86" mass="10190">MQELWMQETGREEKEVREMFDTCTFKVQRWQKIFHYYGLIDERIIGPIASFSPGIQVDLKTLLDVKWPVIVIVEPPLLLTYLGKSF</sequence>
<gene>
    <name evidence="1" type="ORF">X777_02059</name>
</gene>
<dbReference type="Proteomes" id="UP000053097">
    <property type="component" value="Unassembled WGS sequence"/>
</dbReference>
<keyword evidence="2" id="KW-1185">Reference proteome</keyword>
<evidence type="ECO:0000313" key="2">
    <source>
        <dbReference type="Proteomes" id="UP000053097"/>
    </source>
</evidence>
<dbReference type="AlphaFoldDB" id="A0A026WNB5"/>
<organism evidence="1 2">
    <name type="scientific">Ooceraea biroi</name>
    <name type="common">Clonal raider ant</name>
    <name type="synonym">Cerapachys biroi</name>
    <dbReference type="NCBI Taxonomy" id="2015173"/>
    <lineage>
        <taxon>Eukaryota</taxon>
        <taxon>Metazoa</taxon>
        <taxon>Ecdysozoa</taxon>
        <taxon>Arthropoda</taxon>
        <taxon>Hexapoda</taxon>
        <taxon>Insecta</taxon>
        <taxon>Pterygota</taxon>
        <taxon>Neoptera</taxon>
        <taxon>Endopterygota</taxon>
        <taxon>Hymenoptera</taxon>
        <taxon>Apocrita</taxon>
        <taxon>Aculeata</taxon>
        <taxon>Formicoidea</taxon>
        <taxon>Formicidae</taxon>
        <taxon>Dorylinae</taxon>
        <taxon>Ooceraea</taxon>
    </lineage>
</organism>
<dbReference type="EMBL" id="KK107144">
    <property type="protein sequence ID" value="EZA57525.1"/>
    <property type="molecule type" value="Genomic_DNA"/>
</dbReference>
<reference evidence="1 2" key="1">
    <citation type="journal article" date="2014" name="Curr. Biol.">
        <title>The genome of the clonal raider ant Cerapachys biroi.</title>
        <authorList>
            <person name="Oxley P.R."/>
            <person name="Ji L."/>
            <person name="Fetter-Pruneda I."/>
            <person name="McKenzie S.K."/>
            <person name="Li C."/>
            <person name="Hu H."/>
            <person name="Zhang G."/>
            <person name="Kronauer D.J."/>
        </authorList>
    </citation>
    <scope>NUCLEOTIDE SEQUENCE [LARGE SCALE GENOMIC DNA]</scope>
</reference>
<protein>
    <submittedName>
        <fullName evidence="1">Uncharacterized protein</fullName>
    </submittedName>
</protein>
<accession>A0A026WNB5</accession>